<evidence type="ECO:0000313" key="3">
    <source>
        <dbReference type="EMBL" id="SFU40456.1"/>
    </source>
</evidence>
<sequence length="236" mass="26173">MLKHVRSLIVLCLPSLLLLLSSNNAAAQVPDTTYRKPELPTGPPVPVEKQRPRVQEQPKPKPQVIEQELPVQQETDEEQLRFIDKLYFGGSLGLQFGTFTNISIMPTLSYAVFPKVFAGVGAVYHYKSGGGVNFNNYGGRGYLQGELVEIGGGALLAHGEVESLSVEYAYYDQMGRMMGKTRSSLTMPLVGLGYRQRISSKGSFDLLVLYNANDSFYNPYSNPVIRFGLNIPFTNR</sequence>
<gene>
    <name evidence="3" type="ORF">SAMN04487941_0509</name>
</gene>
<feature type="compositionally biased region" description="Basic and acidic residues" evidence="1">
    <location>
        <begin position="48"/>
        <end position="59"/>
    </location>
</feature>
<organism evidence="3 4">
    <name type="scientific">Pontibacter akesuensis</name>
    <dbReference type="NCBI Taxonomy" id="388950"/>
    <lineage>
        <taxon>Bacteria</taxon>
        <taxon>Pseudomonadati</taxon>
        <taxon>Bacteroidota</taxon>
        <taxon>Cytophagia</taxon>
        <taxon>Cytophagales</taxon>
        <taxon>Hymenobacteraceae</taxon>
        <taxon>Pontibacter</taxon>
    </lineage>
</organism>
<name>A0A1I7FWP3_9BACT</name>
<dbReference type="AlphaFoldDB" id="A0A1I7FWP3"/>
<feature type="signal peptide" evidence="2">
    <location>
        <begin position="1"/>
        <end position="27"/>
    </location>
</feature>
<dbReference type="OrthoDB" id="1098580at2"/>
<evidence type="ECO:0000256" key="1">
    <source>
        <dbReference type="SAM" id="MobiDB-lite"/>
    </source>
</evidence>
<feature type="chain" id="PRO_5010253395" description="Outer membrane protein beta-barrel domain-containing protein" evidence="2">
    <location>
        <begin position="28"/>
        <end position="236"/>
    </location>
</feature>
<protein>
    <recommendedName>
        <fullName evidence="5">Outer membrane protein beta-barrel domain-containing protein</fullName>
    </recommendedName>
</protein>
<keyword evidence="4" id="KW-1185">Reference proteome</keyword>
<evidence type="ECO:0000256" key="2">
    <source>
        <dbReference type="SAM" id="SignalP"/>
    </source>
</evidence>
<evidence type="ECO:0008006" key="5">
    <source>
        <dbReference type="Google" id="ProtNLM"/>
    </source>
</evidence>
<proteinExistence type="predicted"/>
<feature type="region of interest" description="Disordered" evidence="1">
    <location>
        <begin position="31"/>
        <end position="63"/>
    </location>
</feature>
<dbReference type="Proteomes" id="UP000182491">
    <property type="component" value="Unassembled WGS sequence"/>
</dbReference>
<accession>A0A1I7FWP3</accession>
<reference evidence="4" key="1">
    <citation type="submission" date="2016-10" db="EMBL/GenBank/DDBJ databases">
        <authorList>
            <person name="Varghese N."/>
        </authorList>
    </citation>
    <scope>NUCLEOTIDE SEQUENCE [LARGE SCALE GENOMIC DNA]</scope>
    <source>
        <strain evidence="4">DSM 18820</strain>
    </source>
</reference>
<dbReference type="EMBL" id="FPCA01000001">
    <property type="protein sequence ID" value="SFU40456.1"/>
    <property type="molecule type" value="Genomic_DNA"/>
</dbReference>
<dbReference type="STRING" id="388950.GCA_001611675_03644"/>
<keyword evidence="2" id="KW-0732">Signal</keyword>
<dbReference type="RefSeq" id="WP_082815299.1">
    <property type="nucleotide sequence ID" value="NZ_BMXC01000001.1"/>
</dbReference>
<evidence type="ECO:0000313" key="4">
    <source>
        <dbReference type="Proteomes" id="UP000182491"/>
    </source>
</evidence>